<dbReference type="RefSeq" id="XP_013251951.1">
    <property type="nucleotide sequence ID" value="XM_013396497.1"/>
</dbReference>
<feature type="signal peptide" evidence="3">
    <location>
        <begin position="1"/>
        <end position="30"/>
    </location>
</feature>
<evidence type="ECO:0000313" key="4">
    <source>
        <dbReference type="EMBL" id="CDI77743.1"/>
    </source>
</evidence>
<dbReference type="Gene3D" id="2.60.120.260">
    <property type="entry name" value="Galactose-binding domain-like"/>
    <property type="match status" value="1"/>
</dbReference>
<evidence type="ECO:0000256" key="3">
    <source>
        <dbReference type="SAM" id="SignalP"/>
    </source>
</evidence>
<evidence type="ECO:0000256" key="1">
    <source>
        <dbReference type="SAM" id="Coils"/>
    </source>
</evidence>
<dbReference type="VEuPathDB" id="ToxoDB:EAH_00026790"/>
<reference evidence="4" key="2">
    <citation type="submission" date="2013-10" db="EMBL/GenBank/DDBJ databases">
        <authorList>
            <person name="Aslett M."/>
        </authorList>
    </citation>
    <scope>NUCLEOTIDE SEQUENCE</scope>
    <source>
        <strain evidence="4">Houghton</strain>
    </source>
</reference>
<gene>
    <name evidence="4" type="ORF">EAH_00026790</name>
</gene>
<name>U6GEH5_EIMAC</name>
<dbReference type="SUPFAM" id="SSF49785">
    <property type="entry name" value="Galactose-binding domain-like"/>
    <property type="match status" value="1"/>
</dbReference>
<dbReference type="OrthoDB" id="347648at2759"/>
<organism evidence="4 5">
    <name type="scientific">Eimeria acervulina</name>
    <name type="common">Coccidian parasite</name>
    <dbReference type="NCBI Taxonomy" id="5801"/>
    <lineage>
        <taxon>Eukaryota</taxon>
        <taxon>Sar</taxon>
        <taxon>Alveolata</taxon>
        <taxon>Apicomplexa</taxon>
        <taxon>Conoidasida</taxon>
        <taxon>Coccidia</taxon>
        <taxon>Eucoccidiorida</taxon>
        <taxon>Eimeriorina</taxon>
        <taxon>Eimeriidae</taxon>
        <taxon>Eimeria</taxon>
    </lineage>
</organism>
<proteinExistence type="predicted"/>
<evidence type="ECO:0000256" key="2">
    <source>
        <dbReference type="SAM" id="MobiDB-lite"/>
    </source>
</evidence>
<feature type="coiled-coil region" evidence="1">
    <location>
        <begin position="448"/>
        <end position="475"/>
    </location>
</feature>
<reference evidence="4" key="1">
    <citation type="submission" date="2013-10" db="EMBL/GenBank/DDBJ databases">
        <title>Genomic analysis of the causative agents of coccidiosis in chickens.</title>
        <authorList>
            <person name="Reid A.J."/>
            <person name="Blake D."/>
            <person name="Billington K."/>
            <person name="Browne H."/>
            <person name="Dunn M."/>
            <person name="Hung S."/>
            <person name="Kawahara F."/>
            <person name="Miranda-Saavedra D."/>
            <person name="Mourier T."/>
            <person name="Nagra H."/>
            <person name="Otto T.D."/>
            <person name="Rawlings N."/>
            <person name="Sanchez A."/>
            <person name="Sanders M."/>
            <person name="Subramaniam C."/>
            <person name="Tay Y."/>
            <person name="Dear P."/>
            <person name="Doerig C."/>
            <person name="Gruber A."/>
            <person name="Parkinson J."/>
            <person name="Shirley M."/>
            <person name="Wan K.L."/>
            <person name="Berriman M."/>
            <person name="Tomley F."/>
            <person name="Pain A."/>
        </authorList>
    </citation>
    <scope>NUCLEOTIDE SEQUENCE</scope>
    <source>
        <strain evidence="4">Houghton</strain>
    </source>
</reference>
<protein>
    <submittedName>
        <fullName evidence="4">Uncharacterized protein</fullName>
    </submittedName>
</protein>
<feature type="chain" id="PRO_5004670504" evidence="3">
    <location>
        <begin position="31"/>
        <end position="504"/>
    </location>
</feature>
<dbReference type="AlphaFoldDB" id="U6GEH5"/>
<keyword evidence="5" id="KW-1185">Reference proteome</keyword>
<keyword evidence="3" id="KW-0732">Signal</keyword>
<accession>U6GEH5</accession>
<evidence type="ECO:0000313" key="5">
    <source>
        <dbReference type="Proteomes" id="UP000018050"/>
    </source>
</evidence>
<feature type="region of interest" description="Disordered" evidence="2">
    <location>
        <begin position="477"/>
        <end position="504"/>
    </location>
</feature>
<keyword evidence="1" id="KW-0175">Coiled coil</keyword>
<dbReference type="EMBL" id="HG670734">
    <property type="protein sequence ID" value="CDI77743.1"/>
    <property type="molecule type" value="Genomic_DNA"/>
</dbReference>
<dbReference type="GeneID" id="25270749"/>
<dbReference type="InterPro" id="IPR008979">
    <property type="entry name" value="Galactose-bd-like_sf"/>
</dbReference>
<dbReference type="Proteomes" id="UP000018050">
    <property type="component" value="Unassembled WGS sequence"/>
</dbReference>
<sequence>MFSKACTICRLLTSYVLVLVLIITFPAADAAASFEQAKASSSQGPEFEAAQALQPGPSYWCSAGHHTDDEQVAFNEDIFFDHPHTVKGVMISMRKALHDYFGISEVKPIETGEPQLMIVAGITSKESEMCLQVSRLLSLRQTTLCITTRNITTPQQQEKKNNKHLSSAGGGAVVLSSCATALEEGDGRSSWSAEPNSQLRLQASGFFCMTQKEVHGSEPGTGDIAAALGASASCESTAGDEHKPALALDRDVNTFWASGAFPDAEEHIVAFDLDLGERHSSEKLNETKKKKKKHYICTSMLRVLPEQTDRGREKEMLMNGCCLLISDVAENAANPSNVTLDMLPGAAEAQHVRILMTHPHATNGKIDEEFVYGIREIFALASRMDTAVGDCKEAANSQDARDKYFLLPVHEFEVEMAEKINSIEEDVLLRSRTLGNKTKQLIDSRPLAETCVSEKEEFKKRAEALEEETTALHASLLSDSLTPRGGSNPVQLGYLPGTSEAGTI</sequence>